<gene>
    <name evidence="6" type="ORF">GTW51_00085</name>
</gene>
<feature type="domain" description="CENP-V/GFA" evidence="5">
    <location>
        <begin position="6"/>
        <end position="119"/>
    </location>
</feature>
<accession>A0A6L9MBS4</accession>
<dbReference type="GO" id="GO:0016846">
    <property type="term" value="F:carbon-sulfur lyase activity"/>
    <property type="evidence" value="ECO:0007669"/>
    <property type="project" value="InterPro"/>
</dbReference>
<evidence type="ECO:0000256" key="3">
    <source>
        <dbReference type="ARBA" id="ARBA00022833"/>
    </source>
</evidence>
<dbReference type="Gene3D" id="3.90.1590.10">
    <property type="entry name" value="glutathione-dependent formaldehyde- activating enzyme (gfa)"/>
    <property type="match status" value="1"/>
</dbReference>
<protein>
    <submittedName>
        <fullName evidence="6">GFA family protein</fullName>
    </submittedName>
</protein>
<evidence type="ECO:0000256" key="1">
    <source>
        <dbReference type="ARBA" id="ARBA00005495"/>
    </source>
</evidence>
<keyword evidence="7" id="KW-1185">Reference proteome</keyword>
<evidence type="ECO:0000313" key="7">
    <source>
        <dbReference type="Proteomes" id="UP000476332"/>
    </source>
</evidence>
<comment type="similarity">
    <text evidence="1">Belongs to the Gfa family.</text>
</comment>
<dbReference type="SUPFAM" id="SSF51316">
    <property type="entry name" value="Mss4-like"/>
    <property type="match status" value="1"/>
</dbReference>
<name>A0A6L9MBS4_9HYPH</name>
<sequence>MSQKRLHAKCLCGGVRIDADFEELEIAACHCDACRRWTAGPFLTVEGATNVVPAGIDALGIYRSSEWGERGFCRNCGTPLFWRSVDGEHYALSATAIDDLGEPPFARQIFVDSKPHWYAFANQTEMLTGAEFFAKVAPTQEEPHG</sequence>
<dbReference type="PANTHER" id="PTHR33337:SF40">
    <property type="entry name" value="CENP-V_GFA DOMAIN-CONTAINING PROTEIN-RELATED"/>
    <property type="match status" value="1"/>
</dbReference>
<dbReference type="InterPro" id="IPR006913">
    <property type="entry name" value="CENP-V/GFA"/>
</dbReference>
<dbReference type="PANTHER" id="PTHR33337">
    <property type="entry name" value="GFA DOMAIN-CONTAINING PROTEIN"/>
    <property type="match status" value="1"/>
</dbReference>
<dbReference type="RefSeq" id="WP_163041858.1">
    <property type="nucleotide sequence ID" value="NZ_JAAAMJ010000001.1"/>
</dbReference>
<keyword evidence="2" id="KW-0479">Metal-binding</keyword>
<evidence type="ECO:0000259" key="5">
    <source>
        <dbReference type="PROSITE" id="PS51891"/>
    </source>
</evidence>
<comment type="caution">
    <text evidence="6">The sequence shown here is derived from an EMBL/GenBank/DDBJ whole genome shotgun (WGS) entry which is preliminary data.</text>
</comment>
<dbReference type="Proteomes" id="UP000476332">
    <property type="component" value="Unassembled WGS sequence"/>
</dbReference>
<evidence type="ECO:0000256" key="4">
    <source>
        <dbReference type="ARBA" id="ARBA00023239"/>
    </source>
</evidence>
<reference evidence="6 7" key="1">
    <citation type="submission" date="2020-01" db="EMBL/GenBank/DDBJ databases">
        <title>Genomes of bacteria type strains.</title>
        <authorList>
            <person name="Chen J."/>
            <person name="Zhu S."/>
            <person name="Chen J."/>
        </authorList>
    </citation>
    <scope>NUCLEOTIDE SEQUENCE [LARGE SCALE GENOMIC DNA]</scope>
    <source>
        <strain evidence="6 7">KCTC 52919</strain>
    </source>
</reference>
<dbReference type="GO" id="GO:0046872">
    <property type="term" value="F:metal ion binding"/>
    <property type="evidence" value="ECO:0007669"/>
    <property type="project" value="UniProtKB-KW"/>
</dbReference>
<dbReference type="InterPro" id="IPR011057">
    <property type="entry name" value="Mss4-like_sf"/>
</dbReference>
<dbReference type="PROSITE" id="PS51891">
    <property type="entry name" value="CENP_V_GFA"/>
    <property type="match status" value="1"/>
</dbReference>
<keyword evidence="3" id="KW-0862">Zinc</keyword>
<dbReference type="Pfam" id="PF04828">
    <property type="entry name" value="GFA"/>
    <property type="match status" value="1"/>
</dbReference>
<dbReference type="AlphaFoldDB" id="A0A6L9MBS4"/>
<proteinExistence type="inferred from homology"/>
<evidence type="ECO:0000256" key="2">
    <source>
        <dbReference type="ARBA" id="ARBA00022723"/>
    </source>
</evidence>
<evidence type="ECO:0000313" key="6">
    <source>
        <dbReference type="EMBL" id="NDV85096.1"/>
    </source>
</evidence>
<dbReference type="EMBL" id="JAAAMJ010000001">
    <property type="protein sequence ID" value="NDV85096.1"/>
    <property type="molecule type" value="Genomic_DNA"/>
</dbReference>
<organism evidence="6 7">
    <name type="scientific">Aurantimonas aggregata</name>
    <dbReference type="NCBI Taxonomy" id="2047720"/>
    <lineage>
        <taxon>Bacteria</taxon>
        <taxon>Pseudomonadati</taxon>
        <taxon>Pseudomonadota</taxon>
        <taxon>Alphaproteobacteria</taxon>
        <taxon>Hyphomicrobiales</taxon>
        <taxon>Aurantimonadaceae</taxon>
        <taxon>Aurantimonas</taxon>
    </lineage>
</organism>
<keyword evidence="4" id="KW-0456">Lyase</keyword>